<dbReference type="InterPro" id="IPR044922">
    <property type="entry name" value="DUF2063_N_sf"/>
</dbReference>
<dbReference type="PANTHER" id="PTHR42194:SF1">
    <property type="entry name" value="UPF0276 PROTEIN HI_1600"/>
    <property type="match status" value="1"/>
</dbReference>
<feature type="domain" description="Putative DNA-binding" evidence="1">
    <location>
        <begin position="300"/>
        <end position="392"/>
    </location>
</feature>
<evidence type="ECO:0000313" key="2">
    <source>
        <dbReference type="EMBL" id="SFZ79123.1"/>
    </source>
</evidence>
<dbReference type="NCBIfam" id="NF003818">
    <property type="entry name" value="PRK05409.1"/>
    <property type="match status" value="1"/>
</dbReference>
<dbReference type="EMBL" id="FPKR01000015">
    <property type="protein sequence ID" value="SFZ79123.1"/>
    <property type="molecule type" value="Genomic_DNA"/>
</dbReference>
<dbReference type="InterPro" id="IPR036237">
    <property type="entry name" value="Xyl_isomerase-like_sf"/>
</dbReference>
<dbReference type="InterPro" id="IPR007801">
    <property type="entry name" value="MbnB/TglH/ChrH"/>
</dbReference>
<gene>
    <name evidence="2" type="ORF">SAMN02745887_03380</name>
</gene>
<dbReference type="STRING" id="1121279.SAMN02745887_03380"/>
<dbReference type="Pfam" id="PF05114">
    <property type="entry name" value="MbnB_TglH_ChrH"/>
    <property type="match status" value="1"/>
</dbReference>
<dbReference type="PANTHER" id="PTHR42194">
    <property type="entry name" value="UPF0276 PROTEIN HI_1600"/>
    <property type="match status" value="1"/>
</dbReference>
<dbReference type="InterPro" id="IPR018640">
    <property type="entry name" value="DUF2063"/>
</dbReference>
<proteinExistence type="predicted"/>
<sequence>MSIACSTSPGFGLGLRTAHYADFLAQPQPVDWLEIISDNFLVDGGKPWQWLERFRRDYPMAMHGVAMSIGSADGLDLAYLDRIKALAARIAPLWVSDHLCFTGLGTQRLHDLYPLPYTEECAQRVIEQIGIAQDRLGRRLVLENVSSYVRYHAAQLSEWDFLRHVAQQADCELLVDVNNIYVSSVNHGFDPLAYLDGLPAERVRQIHLAGHSVQDGYLVDTHDQPVPEAVWALYAQACQRFGPVASMIERDAHIPPLADLLAELARARAIAARFPQPARSQADDRAITFPATHAADFAHTQQQLCAYVLAESAGPLPATIQASGPLAGLQGLQIYHHAYRARLAEVLADSYPKCVRYLGQALFDALAASYIARHVPQQRNLGCYGADFAAHLQAEYPHNPELADLAGLEWALRSVFDTADAPAWTAHTVAEQGGDACLAQPAPLLPSAQWLCVRSNALAIWQAIDADAAVPPASRSAQALSVLVWRKGLQPHFCSFEAAEADFLQTLQCERRSIGELAEAWGGTARLPEPAVLAGWLSRWWQEEMLFKPAHLPVGTGG</sequence>
<dbReference type="SUPFAM" id="SSF51658">
    <property type="entry name" value="Xylose isomerase-like"/>
    <property type="match status" value="1"/>
</dbReference>
<organism evidence="2 3">
    <name type="scientific">Chitinimonas taiwanensis DSM 18899</name>
    <dbReference type="NCBI Taxonomy" id="1121279"/>
    <lineage>
        <taxon>Bacteria</taxon>
        <taxon>Pseudomonadati</taxon>
        <taxon>Pseudomonadota</taxon>
        <taxon>Betaproteobacteria</taxon>
        <taxon>Neisseriales</taxon>
        <taxon>Chitinibacteraceae</taxon>
        <taxon>Chitinimonas</taxon>
    </lineage>
</organism>
<evidence type="ECO:0000313" key="3">
    <source>
        <dbReference type="Proteomes" id="UP000186513"/>
    </source>
</evidence>
<dbReference type="Gene3D" id="3.20.20.150">
    <property type="entry name" value="Divalent-metal-dependent TIM barrel enzymes"/>
    <property type="match status" value="1"/>
</dbReference>
<keyword evidence="3" id="KW-1185">Reference proteome</keyword>
<dbReference type="Pfam" id="PF09836">
    <property type="entry name" value="DUF2063"/>
    <property type="match status" value="1"/>
</dbReference>
<accession>A0A1K2HQU7</accession>
<protein>
    <submittedName>
        <fullName evidence="2">Uncharacterized conserved protein, UPF0276 family</fullName>
    </submittedName>
</protein>
<dbReference type="AlphaFoldDB" id="A0A1K2HQU7"/>
<dbReference type="Proteomes" id="UP000186513">
    <property type="component" value="Unassembled WGS sequence"/>
</dbReference>
<reference evidence="2 3" key="1">
    <citation type="submission" date="2016-11" db="EMBL/GenBank/DDBJ databases">
        <authorList>
            <person name="Jaros S."/>
            <person name="Januszkiewicz K."/>
            <person name="Wedrychowicz H."/>
        </authorList>
    </citation>
    <scope>NUCLEOTIDE SEQUENCE [LARGE SCALE GENOMIC DNA]</scope>
    <source>
        <strain evidence="2 3">DSM 18899</strain>
    </source>
</reference>
<name>A0A1K2HQU7_9NEIS</name>
<evidence type="ECO:0000259" key="1">
    <source>
        <dbReference type="Pfam" id="PF09836"/>
    </source>
</evidence>
<dbReference type="Gene3D" id="1.10.150.690">
    <property type="entry name" value="DUF2063"/>
    <property type="match status" value="1"/>
</dbReference>
<dbReference type="RefSeq" id="WP_072429866.1">
    <property type="nucleotide sequence ID" value="NZ_FPKR01000015.1"/>
</dbReference>